<comment type="caution">
    <text evidence="7">The sequence shown here is derived from an EMBL/GenBank/DDBJ whole genome shotgun (WGS) entry which is preliminary data.</text>
</comment>
<reference evidence="7" key="1">
    <citation type="thesis" date="2015" institute="Rutgers" country="The State University of New Jersey, 14 College Farm Rd., New Brunswick, NJ, USA">
        <title>Ammonia toxicity in bacteria and its implications for treatment of and resource recovery from highly nitrogenous organic wastes.</title>
        <authorList>
            <person name="Luther A.K."/>
        </authorList>
    </citation>
    <scope>NUCLEOTIDE SEQUENCE</scope>
    <source>
        <strain evidence="7">RT-10B</strain>
    </source>
</reference>
<evidence type="ECO:0000313" key="7">
    <source>
        <dbReference type="EMBL" id="PSJ32329.1"/>
    </source>
</evidence>
<dbReference type="Pfam" id="PF00293">
    <property type="entry name" value="NUDIX"/>
    <property type="match status" value="1"/>
</dbReference>
<dbReference type="InterPro" id="IPR003562">
    <property type="entry name" value="Mutator_MutX_prot"/>
</dbReference>
<dbReference type="PROSITE" id="PS51462">
    <property type="entry name" value="NUDIX"/>
    <property type="match status" value="1"/>
</dbReference>
<keyword evidence="4" id="KW-0378">Hydrolase</keyword>
<dbReference type="InterPro" id="IPR036069">
    <property type="entry name" value="DUF34/NIF3_sf"/>
</dbReference>
<dbReference type="InterPro" id="IPR020084">
    <property type="entry name" value="NUDIX_hydrolase_CS"/>
</dbReference>
<dbReference type="InterPro" id="IPR000086">
    <property type="entry name" value="NUDIX_hydrolase_dom"/>
</dbReference>
<dbReference type="GO" id="GO:0046872">
    <property type="term" value="F:metal ion binding"/>
    <property type="evidence" value="ECO:0007669"/>
    <property type="project" value="UniProtKB-KW"/>
</dbReference>
<dbReference type="SUPFAM" id="SSF102705">
    <property type="entry name" value="NIF3 (NGG1p interacting factor 3)-like"/>
    <property type="match status" value="1"/>
</dbReference>
<dbReference type="Proteomes" id="UP000241434">
    <property type="component" value="Unassembled WGS sequence"/>
</dbReference>
<name>A0A2P7Q2Z5_9FIRM</name>
<dbReference type="PANTHER" id="PTHR43758:SF2">
    <property type="entry name" value="OXIDIZED PURINE NUCLEOSIDE TRIPHOSPHATE HYDROLASE"/>
    <property type="match status" value="1"/>
</dbReference>
<evidence type="ECO:0000256" key="3">
    <source>
        <dbReference type="ARBA" id="ARBA00022723"/>
    </source>
</evidence>
<dbReference type="EMBL" id="JYGE01000001">
    <property type="protein sequence ID" value="PSJ32329.1"/>
    <property type="molecule type" value="Genomic_DNA"/>
</dbReference>
<organism evidence="7 8">
    <name type="scientific">Peptostreptococcus russellii</name>
    <dbReference type="NCBI Taxonomy" id="215200"/>
    <lineage>
        <taxon>Bacteria</taxon>
        <taxon>Bacillati</taxon>
        <taxon>Bacillota</taxon>
        <taxon>Clostridia</taxon>
        <taxon>Peptostreptococcales</taxon>
        <taxon>Peptostreptococcaceae</taxon>
        <taxon>Peptostreptococcus</taxon>
    </lineage>
</organism>
<feature type="domain" description="Nudix hydrolase" evidence="6">
    <location>
        <begin position="1"/>
        <end position="127"/>
    </location>
</feature>
<dbReference type="CDD" id="cd18886">
    <property type="entry name" value="NUDIX_MutT_Nudt1"/>
    <property type="match status" value="1"/>
</dbReference>
<evidence type="ECO:0000256" key="2">
    <source>
        <dbReference type="ARBA" id="ARBA00005582"/>
    </source>
</evidence>
<dbReference type="AlphaFoldDB" id="A0A2P7Q2Z5"/>
<evidence type="ECO:0000256" key="1">
    <source>
        <dbReference type="ARBA" id="ARBA00001946"/>
    </source>
</evidence>
<proteinExistence type="inferred from homology"/>
<dbReference type="PRINTS" id="PR01402">
    <property type="entry name" value="MUTATORMUTX"/>
</dbReference>
<evidence type="ECO:0000259" key="6">
    <source>
        <dbReference type="PROSITE" id="PS51462"/>
    </source>
</evidence>
<dbReference type="SUPFAM" id="SSF55811">
    <property type="entry name" value="Nudix"/>
    <property type="match status" value="1"/>
</dbReference>
<gene>
    <name evidence="7" type="ORF">UF10_00775</name>
</gene>
<accession>A0A2P7Q2Z5</accession>
<dbReference type="OrthoDB" id="9804563at2"/>
<comment type="similarity">
    <text evidence="2">Belongs to the Nudix hydrolase family.</text>
</comment>
<dbReference type="Gene3D" id="3.90.79.10">
    <property type="entry name" value="Nucleoside Triphosphate Pyrophosphohydrolase"/>
    <property type="match status" value="1"/>
</dbReference>
<sequence>MLTTVCYLERDNKRLMLHRTKKKNDINKGKWIGVGGKLEKNESPLECIKREIKEETGYIANTCDLKGLVVFNYNDNESEFMYLYTCEDFSGEMIECNEGDLKWIRKEDIKDLNLWEGDRIFIDLIHNNAEFFYLTLNYKDDVLVDHQLEFEEDEFARFEVFVPEDYVQAIVDELGKYKLIDQGYYGSAYSTVSVLGHWTSLDGANPFDGELGKETVAKESLMKFRVKKEFKELAYYLVKRAHPYETAVINIF</sequence>
<dbReference type="RefSeq" id="WP_106775947.1">
    <property type="nucleotide sequence ID" value="NZ_JBGGGQ010000002.1"/>
</dbReference>
<protein>
    <submittedName>
        <fullName evidence="7">DNA mismatch repair protein MutT</fullName>
    </submittedName>
</protein>
<dbReference type="Gene3D" id="3.30.70.120">
    <property type="match status" value="1"/>
</dbReference>
<keyword evidence="3" id="KW-0479">Metal-binding</keyword>
<comment type="cofactor">
    <cofactor evidence="1">
        <name>Mg(2+)</name>
        <dbReference type="ChEBI" id="CHEBI:18420"/>
    </cofactor>
</comment>
<keyword evidence="5" id="KW-0460">Magnesium</keyword>
<dbReference type="PROSITE" id="PS00893">
    <property type="entry name" value="NUDIX_BOX"/>
    <property type="match status" value="1"/>
</dbReference>
<dbReference type="InterPro" id="IPR015797">
    <property type="entry name" value="NUDIX_hydrolase-like_dom_sf"/>
</dbReference>
<evidence type="ECO:0000313" key="8">
    <source>
        <dbReference type="Proteomes" id="UP000241434"/>
    </source>
</evidence>
<dbReference type="GO" id="GO:0008413">
    <property type="term" value="F:8-oxo-7,8-dihydroguanosine triphosphate pyrophosphatase activity"/>
    <property type="evidence" value="ECO:0007669"/>
    <property type="project" value="InterPro"/>
</dbReference>
<evidence type="ECO:0000256" key="5">
    <source>
        <dbReference type="ARBA" id="ARBA00022842"/>
    </source>
</evidence>
<dbReference type="GO" id="GO:0006281">
    <property type="term" value="P:DNA repair"/>
    <property type="evidence" value="ECO:0007669"/>
    <property type="project" value="InterPro"/>
</dbReference>
<dbReference type="PANTHER" id="PTHR43758">
    <property type="entry name" value="7,8-DIHYDRO-8-OXOGUANINE TRIPHOSPHATASE"/>
    <property type="match status" value="1"/>
</dbReference>
<dbReference type="GO" id="GO:0005737">
    <property type="term" value="C:cytoplasm"/>
    <property type="evidence" value="ECO:0007669"/>
    <property type="project" value="TreeGrafter"/>
</dbReference>
<evidence type="ECO:0000256" key="4">
    <source>
        <dbReference type="ARBA" id="ARBA00022801"/>
    </source>
</evidence>
<dbReference type="InterPro" id="IPR015867">
    <property type="entry name" value="N-reg_PII/ATP_PRibTrfase_C"/>
</dbReference>
<keyword evidence="8" id="KW-1185">Reference proteome</keyword>